<comment type="caution">
    <text evidence="2">The sequence shown here is derived from an EMBL/GenBank/DDBJ whole genome shotgun (WGS) entry which is preliminary data.</text>
</comment>
<dbReference type="InterPro" id="IPR003959">
    <property type="entry name" value="ATPase_AAA_core"/>
</dbReference>
<dbReference type="InterPro" id="IPR027417">
    <property type="entry name" value="P-loop_NTPase"/>
</dbReference>
<accession>A0A4Q0XVD5</accession>
<dbReference type="SUPFAM" id="SSF52540">
    <property type="entry name" value="P-loop containing nucleoside triphosphate hydrolases"/>
    <property type="match status" value="1"/>
</dbReference>
<protein>
    <submittedName>
        <fullName evidence="2">ATP-binding protein</fullName>
    </submittedName>
</protein>
<dbReference type="EMBL" id="PDKO01000014">
    <property type="protein sequence ID" value="RXJ61547.1"/>
    <property type="molecule type" value="Genomic_DNA"/>
</dbReference>
<dbReference type="STRING" id="877500.GCA_000935065_03213"/>
<proteinExistence type="predicted"/>
<dbReference type="OrthoDB" id="9808317at2"/>
<feature type="domain" description="AAA+ ATPase" evidence="1">
    <location>
        <begin position="16"/>
        <end position="155"/>
    </location>
</feature>
<dbReference type="RefSeq" id="WP_044419521.1">
    <property type="nucleotide sequence ID" value="NZ_CP041070.1"/>
</dbReference>
<sequence length="334" mass="37605">MNPQSAKRAIDHLTKRKVPIFLWGPPGIGKSSIVSQIAKEQGIECIDLRLSLLDPTDLRGIPFFNQDDNSAVWAPASFLPDGSKKKGILFLDELNTAAPMVQASAYQLILDRKIGEYTLPEDWAIVAAGNRESDRGVVFRMASPLANRFVHLEMEPNVEDWKIWAKSANIETSIIAFISYRPDALFAFNTNDDNKSFATPRTWEYVDEILKSKPDEDLLLTMISGAIGEELAASFLGFKEVESKLPNMDEILRGSVKQEVPQETSALHILCTSLTMRVDDESSSETLDNLLKYTLNLPGEFAVMIVQDLREREISLDYLKSWPLWIKNFNSLLH</sequence>
<gene>
    <name evidence="2" type="ORF">CRV06_13235</name>
</gene>
<evidence type="ECO:0000313" key="3">
    <source>
        <dbReference type="Proteomes" id="UP000290191"/>
    </source>
</evidence>
<keyword evidence="3" id="KW-1185">Reference proteome</keyword>
<dbReference type="CDD" id="cd00009">
    <property type="entry name" value="AAA"/>
    <property type="match status" value="1"/>
</dbReference>
<organism evidence="2 3">
    <name type="scientific">Halarcobacter anaerophilus</name>
    <dbReference type="NCBI Taxonomy" id="877500"/>
    <lineage>
        <taxon>Bacteria</taxon>
        <taxon>Pseudomonadati</taxon>
        <taxon>Campylobacterota</taxon>
        <taxon>Epsilonproteobacteria</taxon>
        <taxon>Campylobacterales</taxon>
        <taxon>Arcobacteraceae</taxon>
        <taxon>Halarcobacter</taxon>
    </lineage>
</organism>
<dbReference type="Gene3D" id="3.40.50.300">
    <property type="entry name" value="P-loop containing nucleotide triphosphate hydrolases"/>
    <property type="match status" value="1"/>
</dbReference>
<evidence type="ECO:0000259" key="1">
    <source>
        <dbReference type="SMART" id="SM00382"/>
    </source>
</evidence>
<dbReference type="Proteomes" id="UP000290191">
    <property type="component" value="Unassembled WGS sequence"/>
</dbReference>
<keyword evidence="2" id="KW-0067">ATP-binding</keyword>
<evidence type="ECO:0000313" key="2">
    <source>
        <dbReference type="EMBL" id="RXJ61547.1"/>
    </source>
</evidence>
<dbReference type="SMART" id="SM00382">
    <property type="entry name" value="AAA"/>
    <property type="match status" value="1"/>
</dbReference>
<name>A0A4Q0XVD5_9BACT</name>
<keyword evidence="2" id="KW-0547">Nucleotide-binding</keyword>
<dbReference type="AlphaFoldDB" id="A0A4Q0XVD5"/>
<dbReference type="GO" id="GO:0005524">
    <property type="term" value="F:ATP binding"/>
    <property type="evidence" value="ECO:0007669"/>
    <property type="project" value="UniProtKB-KW"/>
</dbReference>
<reference evidence="2 3" key="1">
    <citation type="submission" date="2017-10" db="EMBL/GenBank/DDBJ databases">
        <title>Genomics of the genus Arcobacter.</title>
        <authorList>
            <person name="Perez-Cataluna A."/>
            <person name="Figueras M.J."/>
        </authorList>
    </citation>
    <scope>NUCLEOTIDE SEQUENCE [LARGE SCALE GENOMIC DNA]</scope>
    <source>
        <strain evidence="2 3">DSM 24636</strain>
    </source>
</reference>
<dbReference type="InterPro" id="IPR003593">
    <property type="entry name" value="AAA+_ATPase"/>
</dbReference>
<dbReference type="GO" id="GO:0016887">
    <property type="term" value="F:ATP hydrolysis activity"/>
    <property type="evidence" value="ECO:0007669"/>
    <property type="project" value="InterPro"/>
</dbReference>
<dbReference type="Pfam" id="PF00004">
    <property type="entry name" value="AAA"/>
    <property type="match status" value="1"/>
</dbReference>